<dbReference type="EMBL" id="JRKL02006482">
    <property type="protein sequence ID" value="KAF3948890.1"/>
    <property type="molecule type" value="Genomic_DNA"/>
</dbReference>
<name>A0A8J4QF11_9ROSI</name>
<proteinExistence type="predicted"/>
<dbReference type="AlphaFoldDB" id="A0A8J4QF11"/>
<gene>
    <name evidence="1" type="ORF">CMV_025163</name>
</gene>
<dbReference type="Proteomes" id="UP000737018">
    <property type="component" value="Unassembled WGS sequence"/>
</dbReference>
<protein>
    <submittedName>
        <fullName evidence="1">Uncharacterized protein</fullName>
    </submittedName>
</protein>
<evidence type="ECO:0000313" key="2">
    <source>
        <dbReference type="Proteomes" id="UP000737018"/>
    </source>
</evidence>
<comment type="caution">
    <text evidence="1">The sequence shown here is derived from an EMBL/GenBank/DDBJ whole genome shotgun (WGS) entry which is preliminary data.</text>
</comment>
<accession>A0A8J4QF11</accession>
<sequence>MVWTAASSSAIKVSRTGLPFQLIAAMSNPCSFRIMTPAPVLCKSSKTAPSKYSLYIASPAMTLGCFVDCSKTHLFLAFQIIQDGNCSTVLSQPSSNIGQNILTKSRNSCSNYLFSAAPNSLCLFTIP</sequence>
<organism evidence="1 2">
    <name type="scientific">Castanea mollissima</name>
    <name type="common">Chinese chestnut</name>
    <dbReference type="NCBI Taxonomy" id="60419"/>
    <lineage>
        <taxon>Eukaryota</taxon>
        <taxon>Viridiplantae</taxon>
        <taxon>Streptophyta</taxon>
        <taxon>Embryophyta</taxon>
        <taxon>Tracheophyta</taxon>
        <taxon>Spermatophyta</taxon>
        <taxon>Magnoliopsida</taxon>
        <taxon>eudicotyledons</taxon>
        <taxon>Gunneridae</taxon>
        <taxon>Pentapetalae</taxon>
        <taxon>rosids</taxon>
        <taxon>fabids</taxon>
        <taxon>Fagales</taxon>
        <taxon>Fagaceae</taxon>
        <taxon>Castanea</taxon>
    </lineage>
</organism>
<keyword evidence="2" id="KW-1185">Reference proteome</keyword>
<reference evidence="1" key="1">
    <citation type="submission" date="2020-03" db="EMBL/GenBank/DDBJ databases">
        <title>Castanea mollissima Vanexum genome sequencing.</title>
        <authorList>
            <person name="Staton M."/>
        </authorList>
    </citation>
    <scope>NUCLEOTIDE SEQUENCE</scope>
    <source>
        <tissue evidence="1">Leaf</tissue>
    </source>
</reference>
<evidence type="ECO:0000313" key="1">
    <source>
        <dbReference type="EMBL" id="KAF3948890.1"/>
    </source>
</evidence>